<dbReference type="PROSITE" id="PS52016">
    <property type="entry name" value="TONB_DEPENDENT_REC_3"/>
    <property type="match status" value="1"/>
</dbReference>
<keyword evidence="3 8" id="KW-1134">Transmembrane beta strand</keyword>
<proteinExistence type="inferred from homology"/>
<evidence type="ECO:0000256" key="4">
    <source>
        <dbReference type="ARBA" id="ARBA00022692"/>
    </source>
</evidence>
<evidence type="ECO:0000256" key="9">
    <source>
        <dbReference type="RuleBase" id="RU003357"/>
    </source>
</evidence>
<feature type="domain" description="TonB-dependent receptor-like beta-barrel" evidence="11">
    <location>
        <begin position="506"/>
        <end position="869"/>
    </location>
</feature>
<dbReference type="InterPro" id="IPR037066">
    <property type="entry name" value="Plug_dom_sf"/>
</dbReference>
<keyword evidence="6 8" id="KW-0472">Membrane</keyword>
<evidence type="ECO:0000256" key="1">
    <source>
        <dbReference type="ARBA" id="ARBA00004571"/>
    </source>
</evidence>
<comment type="subcellular location">
    <subcellularLocation>
        <location evidence="1 8">Cell outer membrane</location>
        <topology evidence="1 8">Multi-pass membrane protein</topology>
    </subcellularLocation>
</comment>
<evidence type="ECO:0000256" key="10">
    <source>
        <dbReference type="SAM" id="SignalP"/>
    </source>
</evidence>
<evidence type="ECO:0000259" key="11">
    <source>
        <dbReference type="Pfam" id="PF00593"/>
    </source>
</evidence>
<evidence type="ECO:0000256" key="6">
    <source>
        <dbReference type="ARBA" id="ARBA00023136"/>
    </source>
</evidence>
<evidence type="ECO:0000256" key="8">
    <source>
        <dbReference type="PROSITE-ProRule" id="PRU01360"/>
    </source>
</evidence>
<evidence type="ECO:0000259" key="12">
    <source>
        <dbReference type="Pfam" id="PF07715"/>
    </source>
</evidence>
<gene>
    <name evidence="13" type="ORF">J2792_001201</name>
</gene>
<keyword evidence="4 8" id="KW-0812">Transmembrane</keyword>
<reference evidence="13 14" key="1">
    <citation type="submission" date="2023-07" db="EMBL/GenBank/DDBJ databases">
        <title>Sorghum-associated microbial communities from plants grown in Nebraska, USA.</title>
        <authorList>
            <person name="Schachtman D."/>
        </authorList>
    </citation>
    <scope>NUCLEOTIDE SEQUENCE [LARGE SCALE GENOMIC DNA]</scope>
    <source>
        <strain evidence="13 14">DS1027</strain>
    </source>
</reference>
<evidence type="ECO:0000256" key="7">
    <source>
        <dbReference type="ARBA" id="ARBA00023237"/>
    </source>
</evidence>
<keyword evidence="14" id="KW-1185">Reference proteome</keyword>
<dbReference type="NCBIfam" id="TIGR01782">
    <property type="entry name" value="TonB-Xanth-Caul"/>
    <property type="match status" value="1"/>
</dbReference>
<comment type="caution">
    <text evidence="13">The sequence shown here is derived from an EMBL/GenBank/DDBJ whole genome shotgun (WGS) entry which is preliminary data.</text>
</comment>
<dbReference type="InterPro" id="IPR036942">
    <property type="entry name" value="Beta-barrel_TonB_sf"/>
</dbReference>
<dbReference type="Proteomes" id="UP001184150">
    <property type="component" value="Unassembled WGS sequence"/>
</dbReference>
<dbReference type="InterPro" id="IPR039426">
    <property type="entry name" value="TonB-dep_rcpt-like"/>
</dbReference>
<protein>
    <submittedName>
        <fullName evidence="13">Iron complex outermembrane receptor protein</fullName>
    </submittedName>
</protein>
<dbReference type="SUPFAM" id="SSF56935">
    <property type="entry name" value="Porins"/>
    <property type="match status" value="1"/>
</dbReference>
<sequence>MNVRRFLLIATTAMVAMPIAAQAQTAAEGPGETASSSSGDGSGIVVTGIRASLRNAIEIKRNANSIVDVISAEDVGKFPDSNVAESLSRLPGITVDRQFGEGEQLSIAGVEPALNRLTIDGHSVASADWGGNPSDRSSRSFNYSLLSPAIISQAVVYKTPEARLQEGAIGATVDVVTRKPLDLAANTIRFNGGYEYNDRAKRGSFRGGGLYSWKNDDETIGILAAVNYDKEQLSRAGVAVYWYRTGQALLDNAPATATVNGKPISALSATERADFSDARFASFLAREFFKQDRERLGFNGAIQLKPADNLVLTATGLVIRGNYDNVSNSMYTYGYEGSRLISAKYGNGLVTEATFSGIPAGQTGATGQLDTLYRRTRIKNDTYSLAYDWKPEGWAITGNVGYTRASGGKDPEYLLDFRTQQGFTSGANGRNTIVNWDRPATDPTKWLSNYTALGGENVTATDGRKFFGRQIGGIPTQSGFTVDKEWYGEANFVRDINVGPFNKLLFGGRYSSHQNSNTTYSNAIFTNQNYTLADLDYNVLNSGLYNGLGTSGNGAPYVGMDKDGIIATLKKYGNFTDDRGLSKGDYWLVNERIKAAYIQANFESGKLRGNIGGRFVSTSVESNFYAQSGSTVNLVQYNKTDNRFLPALNVIYNAGQSVVLRGAVAKVMARPRYSDLAGYLSLDDSTLSGGGGNPDLKPYLATNFGLSAEWYFAPSSFLSGEVFYRDISNYVGNETLDTTLTNPITGQTRTYAISRPVNGGKATVTGFSLSGNTNLIWGFGIQAAYTFADADTQASTGLPFLSRNTIQISPYYENGPFQARVSYNRRSKYFYRFGRQQSQDYTDAYRQLDAQISYTINDHVQVTATASNLLDETYYQYSSDPKAPTSVYKNGRVFSASVTGRF</sequence>
<evidence type="ECO:0000256" key="3">
    <source>
        <dbReference type="ARBA" id="ARBA00022452"/>
    </source>
</evidence>
<dbReference type="InterPro" id="IPR010104">
    <property type="entry name" value="TonB_rcpt_bac"/>
</dbReference>
<dbReference type="InterPro" id="IPR000531">
    <property type="entry name" value="Beta-barrel_TonB"/>
</dbReference>
<feature type="chain" id="PRO_5046667162" evidence="10">
    <location>
        <begin position="24"/>
        <end position="902"/>
    </location>
</feature>
<feature type="signal peptide" evidence="10">
    <location>
        <begin position="1"/>
        <end position="23"/>
    </location>
</feature>
<name>A0ABU1MJ50_9SPHN</name>
<dbReference type="CDD" id="cd01347">
    <property type="entry name" value="ligand_gated_channel"/>
    <property type="match status" value="1"/>
</dbReference>
<dbReference type="Pfam" id="PF00593">
    <property type="entry name" value="TonB_dep_Rec_b-barrel"/>
    <property type="match status" value="1"/>
</dbReference>
<keyword evidence="10" id="KW-0732">Signal</keyword>
<keyword evidence="7 8" id="KW-0998">Cell outer membrane</keyword>
<dbReference type="InterPro" id="IPR012910">
    <property type="entry name" value="Plug_dom"/>
</dbReference>
<evidence type="ECO:0000313" key="14">
    <source>
        <dbReference type="Proteomes" id="UP001184150"/>
    </source>
</evidence>
<feature type="domain" description="TonB-dependent receptor plug" evidence="12">
    <location>
        <begin position="60"/>
        <end position="171"/>
    </location>
</feature>
<dbReference type="PANTHER" id="PTHR40980">
    <property type="entry name" value="PLUG DOMAIN-CONTAINING PROTEIN"/>
    <property type="match status" value="1"/>
</dbReference>
<evidence type="ECO:0000256" key="5">
    <source>
        <dbReference type="ARBA" id="ARBA00023077"/>
    </source>
</evidence>
<comment type="similarity">
    <text evidence="8 9">Belongs to the TonB-dependent receptor family.</text>
</comment>
<accession>A0ABU1MJ50</accession>
<dbReference type="EMBL" id="JAVDRD010000002">
    <property type="protein sequence ID" value="MDR6510341.1"/>
    <property type="molecule type" value="Genomic_DNA"/>
</dbReference>
<dbReference type="Gene3D" id="2.170.130.10">
    <property type="entry name" value="TonB-dependent receptor, plug domain"/>
    <property type="match status" value="1"/>
</dbReference>
<evidence type="ECO:0000256" key="2">
    <source>
        <dbReference type="ARBA" id="ARBA00022448"/>
    </source>
</evidence>
<evidence type="ECO:0000313" key="13">
    <source>
        <dbReference type="EMBL" id="MDR6510341.1"/>
    </source>
</evidence>
<dbReference type="Pfam" id="PF07715">
    <property type="entry name" value="Plug"/>
    <property type="match status" value="1"/>
</dbReference>
<keyword evidence="13" id="KW-0675">Receptor</keyword>
<keyword evidence="2 8" id="KW-0813">Transport</keyword>
<dbReference type="PANTHER" id="PTHR40980:SF3">
    <property type="entry name" value="TONB-DEPENDENT RECEPTOR-LIKE BETA-BARREL DOMAIN-CONTAINING PROTEIN"/>
    <property type="match status" value="1"/>
</dbReference>
<keyword evidence="5 9" id="KW-0798">TonB box</keyword>
<organism evidence="13 14">
    <name type="scientific">Novosphingobium capsulatum</name>
    <dbReference type="NCBI Taxonomy" id="13688"/>
    <lineage>
        <taxon>Bacteria</taxon>
        <taxon>Pseudomonadati</taxon>
        <taxon>Pseudomonadota</taxon>
        <taxon>Alphaproteobacteria</taxon>
        <taxon>Sphingomonadales</taxon>
        <taxon>Sphingomonadaceae</taxon>
        <taxon>Novosphingobium</taxon>
    </lineage>
</organism>
<dbReference type="Gene3D" id="2.40.170.20">
    <property type="entry name" value="TonB-dependent receptor, beta-barrel domain"/>
    <property type="match status" value="1"/>
</dbReference>